<evidence type="ECO:0000313" key="1">
    <source>
        <dbReference type="EMBL" id="KAK3890713.1"/>
    </source>
</evidence>
<organism evidence="1 2">
    <name type="scientific">Petrolisthes cinctipes</name>
    <name type="common">Flat porcelain crab</name>
    <dbReference type="NCBI Taxonomy" id="88211"/>
    <lineage>
        <taxon>Eukaryota</taxon>
        <taxon>Metazoa</taxon>
        <taxon>Ecdysozoa</taxon>
        <taxon>Arthropoda</taxon>
        <taxon>Crustacea</taxon>
        <taxon>Multicrustacea</taxon>
        <taxon>Malacostraca</taxon>
        <taxon>Eumalacostraca</taxon>
        <taxon>Eucarida</taxon>
        <taxon>Decapoda</taxon>
        <taxon>Pleocyemata</taxon>
        <taxon>Anomura</taxon>
        <taxon>Galatheoidea</taxon>
        <taxon>Porcellanidae</taxon>
        <taxon>Petrolisthes</taxon>
    </lineage>
</organism>
<sequence length="127" mass="15085">MNYWERLKHLKLFSLQRRRERYQTIYTRENLGRPSTKHWHSLRLGPNQTRGRTCYIEGPKTNFLRMKTLRANTFSRTGPKLFNSLPLYLRNMSACSVDVFKRHLDNFLQKIQDPTPPALVPDVAPLQ</sequence>
<reference evidence="1" key="1">
    <citation type="submission" date="2023-10" db="EMBL/GenBank/DDBJ databases">
        <title>Genome assemblies of two species of porcelain crab, Petrolisthes cinctipes and Petrolisthes manimaculis (Anomura: Porcellanidae).</title>
        <authorList>
            <person name="Angst P."/>
        </authorList>
    </citation>
    <scope>NUCLEOTIDE SEQUENCE</scope>
    <source>
        <strain evidence="1">PB745_01</strain>
        <tissue evidence="1">Gill</tissue>
    </source>
</reference>
<keyword evidence="2" id="KW-1185">Reference proteome</keyword>
<dbReference type="EMBL" id="JAWQEG010000397">
    <property type="protein sequence ID" value="KAK3890713.1"/>
    <property type="molecule type" value="Genomic_DNA"/>
</dbReference>
<protein>
    <submittedName>
        <fullName evidence="1">Uncharacterized protein</fullName>
    </submittedName>
</protein>
<comment type="caution">
    <text evidence="1">The sequence shown here is derived from an EMBL/GenBank/DDBJ whole genome shotgun (WGS) entry which is preliminary data.</text>
</comment>
<dbReference type="AlphaFoldDB" id="A0AAE1GCS8"/>
<evidence type="ECO:0000313" key="2">
    <source>
        <dbReference type="Proteomes" id="UP001286313"/>
    </source>
</evidence>
<name>A0AAE1GCS8_PETCI</name>
<accession>A0AAE1GCS8</accession>
<gene>
    <name evidence="1" type="ORF">Pcinc_005348</name>
</gene>
<dbReference type="Proteomes" id="UP001286313">
    <property type="component" value="Unassembled WGS sequence"/>
</dbReference>
<proteinExistence type="predicted"/>